<keyword evidence="3" id="KW-0479">Metal-binding</keyword>
<dbReference type="PANTHER" id="PTHR43578:SF3">
    <property type="entry name" value="NADH-QUINONE OXIDOREDUCTASE SUBUNIT F"/>
    <property type="match status" value="1"/>
</dbReference>
<protein>
    <submittedName>
        <fullName evidence="7">NAD-dependent formate dehydrogenase, beta subunit</fullName>
    </submittedName>
</protein>
<keyword evidence="5" id="KW-0411">Iron-sulfur</keyword>
<evidence type="ECO:0000256" key="2">
    <source>
        <dbReference type="ARBA" id="ARBA00022485"/>
    </source>
</evidence>
<dbReference type="OrthoDB" id="9761899at2"/>
<evidence type="ECO:0000259" key="6">
    <source>
        <dbReference type="SMART" id="SM00928"/>
    </source>
</evidence>
<dbReference type="InterPro" id="IPR037207">
    <property type="entry name" value="Nuop51_4Fe4S-bd_sf"/>
</dbReference>
<dbReference type="Pfam" id="PF01512">
    <property type="entry name" value="Complex1_51K"/>
    <property type="match status" value="1"/>
</dbReference>
<evidence type="ECO:0000256" key="5">
    <source>
        <dbReference type="ARBA" id="ARBA00023014"/>
    </source>
</evidence>
<dbReference type="SMART" id="SM00928">
    <property type="entry name" value="NADH_4Fe-4S"/>
    <property type="match status" value="1"/>
</dbReference>
<gene>
    <name evidence="7" type="ORF">FC24_GL000086</name>
</gene>
<dbReference type="Gene3D" id="3.40.50.11540">
    <property type="entry name" value="NADH-ubiquinone oxidoreductase 51kDa subunit"/>
    <property type="match status" value="1"/>
</dbReference>
<comment type="similarity">
    <text evidence="1">Belongs to the complex I 51 kDa subunit family.</text>
</comment>
<organism evidence="7 8">
    <name type="scientific">Loigolactobacillus rennini DSM 20253</name>
    <dbReference type="NCBI Taxonomy" id="1423796"/>
    <lineage>
        <taxon>Bacteria</taxon>
        <taxon>Bacillati</taxon>
        <taxon>Bacillota</taxon>
        <taxon>Bacilli</taxon>
        <taxon>Lactobacillales</taxon>
        <taxon>Lactobacillaceae</taxon>
        <taxon>Loigolactobacillus</taxon>
    </lineage>
</organism>
<evidence type="ECO:0000313" key="7">
    <source>
        <dbReference type="EMBL" id="KRM99541.1"/>
    </source>
</evidence>
<dbReference type="STRING" id="1423796.FC24_GL000086"/>
<evidence type="ECO:0000256" key="4">
    <source>
        <dbReference type="ARBA" id="ARBA00023004"/>
    </source>
</evidence>
<proteinExistence type="inferred from homology"/>
<dbReference type="PANTHER" id="PTHR43578">
    <property type="entry name" value="NADH-QUINONE OXIDOREDUCTASE SUBUNIT F"/>
    <property type="match status" value="1"/>
</dbReference>
<dbReference type="InterPro" id="IPR019575">
    <property type="entry name" value="Nuop51_4Fe4S-bd"/>
</dbReference>
<dbReference type="SUPFAM" id="SSF142019">
    <property type="entry name" value="Nqo1 FMN-binding domain-like"/>
    <property type="match status" value="1"/>
</dbReference>
<reference evidence="7 8" key="1">
    <citation type="journal article" date="2015" name="Genome Announc.">
        <title>Expanding the biotechnology potential of lactobacilli through comparative genomics of 213 strains and associated genera.</title>
        <authorList>
            <person name="Sun Z."/>
            <person name="Harris H.M."/>
            <person name="McCann A."/>
            <person name="Guo C."/>
            <person name="Argimon S."/>
            <person name="Zhang W."/>
            <person name="Yang X."/>
            <person name="Jeffery I.B."/>
            <person name="Cooney J.C."/>
            <person name="Kagawa T.F."/>
            <person name="Liu W."/>
            <person name="Song Y."/>
            <person name="Salvetti E."/>
            <person name="Wrobel A."/>
            <person name="Rasinkangas P."/>
            <person name="Parkhill J."/>
            <person name="Rea M.C."/>
            <person name="O'Sullivan O."/>
            <person name="Ritari J."/>
            <person name="Douillard F.P."/>
            <person name="Paul Ross R."/>
            <person name="Yang R."/>
            <person name="Briner A.E."/>
            <person name="Felis G.E."/>
            <person name="de Vos W.M."/>
            <person name="Barrangou R."/>
            <person name="Klaenhammer T.R."/>
            <person name="Caufield P.W."/>
            <person name="Cui Y."/>
            <person name="Zhang H."/>
            <person name="O'Toole P.W."/>
        </authorList>
    </citation>
    <scope>NUCLEOTIDE SEQUENCE [LARGE SCALE GENOMIC DNA]</scope>
    <source>
        <strain evidence="7 8">DSM 20253</strain>
    </source>
</reference>
<dbReference type="EMBL" id="AYYI01000010">
    <property type="protein sequence ID" value="KRM99541.1"/>
    <property type="molecule type" value="Genomic_DNA"/>
</dbReference>
<sequence length="434" mass="46401">MMATEQTTNAILTARFAKMTNPAEVPTYVDLAGYQGLQKATTLDTAVLLNELETAGLISRSGTGENIAAQWQALAKAKGQTKYVVCNANEGEPGSFKDKALIQKDPLAVIEGMTIAAYFLKASQGYLYVQGEFPEFIENFATALNNAKAAHYLGTNILGIPGFNFDIQIMVSGGGYVENVADAMIPALEGRVGKPGRKVNLVKRGLYGAPTLVHDPETFANIPVILRLGGSAYRDLGAKDAGGTILVSLSGQFQHPGLYEVALGTPVQDILYQADYGGGSTTGKPFKFIHVGGQAGALATPAQLVDCAYTYSDFHAQHLTIGCGVIVAMDDSVGVVDYLEKVAAFYCAESCGKCLAGRVGSVRIKEQLQKFQRHAGVPGDLRYFAHTVDHVAERSLCPVGQSIGNAIFSGMKLFPDEFKQSINWDAPETKEVPW</sequence>
<dbReference type="GO" id="GO:0046872">
    <property type="term" value="F:metal ion binding"/>
    <property type="evidence" value="ECO:0007669"/>
    <property type="project" value="UniProtKB-KW"/>
</dbReference>
<dbReference type="Pfam" id="PF10589">
    <property type="entry name" value="NADH_4Fe-4S"/>
    <property type="match status" value="1"/>
</dbReference>
<dbReference type="InterPro" id="IPR011538">
    <property type="entry name" value="Nuo51_FMN-bd"/>
</dbReference>
<dbReference type="AlphaFoldDB" id="A0A0R2D7E2"/>
<accession>A0A0R2D7E2</accession>
<keyword evidence="8" id="KW-1185">Reference proteome</keyword>
<evidence type="ECO:0000256" key="1">
    <source>
        <dbReference type="ARBA" id="ARBA00007523"/>
    </source>
</evidence>
<evidence type="ECO:0000313" key="8">
    <source>
        <dbReference type="Proteomes" id="UP000051638"/>
    </source>
</evidence>
<comment type="caution">
    <text evidence="7">The sequence shown here is derived from an EMBL/GenBank/DDBJ whole genome shotgun (WGS) entry which is preliminary data.</text>
</comment>
<dbReference type="Gene3D" id="3.10.20.600">
    <property type="match status" value="1"/>
</dbReference>
<dbReference type="PATRIC" id="fig|1423796.3.peg.87"/>
<dbReference type="SUPFAM" id="SSF142984">
    <property type="entry name" value="Nqo1 middle domain-like"/>
    <property type="match status" value="1"/>
</dbReference>
<feature type="domain" description="NADH-ubiquinone oxidoreductase 51kDa subunit iron-sulphur binding" evidence="6">
    <location>
        <begin position="336"/>
        <end position="381"/>
    </location>
</feature>
<keyword evidence="2" id="KW-0004">4Fe-4S</keyword>
<dbReference type="SUPFAM" id="SSF140490">
    <property type="entry name" value="Nqo1C-terminal domain-like"/>
    <property type="match status" value="1"/>
</dbReference>
<name>A0A0R2D7E2_9LACO</name>
<evidence type="ECO:0000256" key="3">
    <source>
        <dbReference type="ARBA" id="ARBA00022723"/>
    </source>
</evidence>
<dbReference type="InterPro" id="IPR037225">
    <property type="entry name" value="Nuo51_FMN-bd_sf"/>
</dbReference>
<dbReference type="GO" id="GO:0051539">
    <property type="term" value="F:4 iron, 4 sulfur cluster binding"/>
    <property type="evidence" value="ECO:0007669"/>
    <property type="project" value="UniProtKB-KW"/>
</dbReference>
<dbReference type="Gene3D" id="1.20.1440.230">
    <property type="entry name" value="NADH-ubiquinone oxidoreductase 51kDa subunit, iron-sulphur binding domain"/>
    <property type="match status" value="1"/>
</dbReference>
<keyword evidence="4" id="KW-0408">Iron</keyword>
<dbReference type="Proteomes" id="UP000051638">
    <property type="component" value="Unassembled WGS sequence"/>
</dbReference>